<keyword evidence="5" id="KW-0547">Nucleotide-binding</keyword>
<dbReference type="Pfam" id="PF02518">
    <property type="entry name" value="HATPase_c"/>
    <property type="match status" value="1"/>
</dbReference>
<feature type="transmembrane region" description="Helical" evidence="9">
    <location>
        <begin position="201"/>
        <end position="220"/>
    </location>
</feature>
<proteinExistence type="predicted"/>
<dbReference type="Proteomes" id="UP000674234">
    <property type="component" value="Unassembled WGS sequence"/>
</dbReference>
<dbReference type="InterPro" id="IPR036890">
    <property type="entry name" value="HATPase_C_sf"/>
</dbReference>
<evidence type="ECO:0000256" key="3">
    <source>
        <dbReference type="ARBA" id="ARBA00022553"/>
    </source>
</evidence>
<comment type="caution">
    <text evidence="11">The sequence shown here is derived from an EMBL/GenBank/DDBJ whole genome shotgun (WGS) entry which is preliminary data.</text>
</comment>
<keyword evidence="9" id="KW-0472">Membrane</keyword>
<evidence type="ECO:0000256" key="6">
    <source>
        <dbReference type="ARBA" id="ARBA00022777"/>
    </source>
</evidence>
<feature type="transmembrane region" description="Helical" evidence="9">
    <location>
        <begin position="92"/>
        <end position="112"/>
    </location>
</feature>
<evidence type="ECO:0000313" key="11">
    <source>
        <dbReference type="EMBL" id="MBP2705760.1"/>
    </source>
</evidence>
<evidence type="ECO:0000256" key="2">
    <source>
        <dbReference type="ARBA" id="ARBA00012438"/>
    </source>
</evidence>
<gene>
    <name evidence="11" type="ORF">JOL79_18245</name>
</gene>
<feature type="transmembrane region" description="Helical" evidence="9">
    <location>
        <begin position="165"/>
        <end position="189"/>
    </location>
</feature>
<sequence>MRALPAALLVLAVLGAVASVPLSLGREPLYDTILYPVNGVALTLAGALIASYQWRNPLGWLLVAMGVEAAWVEFAEGYGYHPGWPAVDSIEWVGNWANMLGIGATALVLTLFPTGRGLSPGRRVLVWAGAVSTGLLAFGAAFGHASDPVFRSGRNPYALDGLEPVYLVGQVLFSASLVMAIVVLVVRFVRSRGIERQQLKWVAYVVALLAVAGPLAIFFYNDSVLVQIAIAVVVTGLPAAICVAILRYRLYDIDIIINRTLVYGLLTVLLAATYLGTAFVLGALIGQRGSPWVTAGATLAAATAFRPLRSRIQRAVDRRFRPARYEAFARVDAFLADLRAGQADPEALEALLRAVTERPDLQLRYVLPNEPVPVQQTDDGRVTRIVERAGTPLAVLTYIDTTPDTVQLLVEVVERAGLAVEIGRLRAELHRRLLEVEASRARIVAAAYEERRRLERDLHDGAQQRLVSVGLALRHTQFALSDSAAARAIDGAVEELTVAIAELRVLAQGVRPAYLDDGLDVALRELASRTPLPVTVHIGPDRFPTDIESTAYFVACEALTNAVKHSGATYIEIQTRILDDRLVLIVRDNGIGGAQPARGTGLRGLSDRVSAQGGRLHVESRPGAGTTLTAELPCGS</sequence>
<keyword evidence="12" id="KW-1185">Reference proteome</keyword>
<protein>
    <recommendedName>
        <fullName evidence="2">histidine kinase</fullName>
        <ecNumber evidence="2">2.7.13.3</ecNumber>
    </recommendedName>
</protein>
<feature type="transmembrane region" description="Helical" evidence="9">
    <location>
        <begin position="226"/>
        <end position="248"/>
    </location>
</feature>
<evidence type="ECO:0000256" key="8">
    <source>
        <dbReference type="ARBA" id="ARBA00023012"/>
    </source>
</evidence>
<keyword evidence="3" id="KW-0597">Phosphoprotein</keyword>
<dbReference type="Gene3D" id="1.20.5.1930">
    <property type="match status" value="1"/>
</dbReference>
<evidence type="ECO:0000256" key="9">
    <source>
        <dbReference type="SAM" id="Phobius"/>
    </source>
</evidence>
<evidence type="ECO:0000256" key="5">
    <source>
        <dbReference type="ARBA" id="ARBA00022741"/>
    </source>
</evidence>
<keyword evidence="8" id="KW-0902">Two-component regulatory system</keyword>
<dbReference type="GO" id="GO:0016020">
    <property type="term" value="C:membrane"/>
    <property type="evidence" value="ECO:0007669"/>
    <property type="project" value="InterPro"/>
</dbReference>
<keyword evidence="7" id="KW-0067">ATP-binding</keyword>
<keyword evidence="9" id="KW-0812">Transmembrane</keyword>
<dbReference type="PANTHER" id="PTHR24421:SF10">
    <property type="entry name" value="NITRATE_NITRITE SENSOR PROTEIN NARQ"/>
    <property type="match status" value="1"/>
</dbReference>
<dbReference type="InterPro" id="IPR050482">
    <property type="entry name" value="Sensor_HK_TwoCompSys"/>
</dbReference>
<feature type="transmembrane region" description="Helical" evidence="9">
    <location>
        <begin position="260"/>
        <end position="285"/>
    </location>
</feature>
<feature type="transmembrane region" description="Helical" evidence="9">
    <location>
        <begin position="124"/>
        <end position="145"/>
    </location>
</feature>
<keyword evidence="9" id="KW-1133">Transmembrane helix</keyword>
<dbReference type="CDD" id="cd16917">
    <property type="entry name" value="HATPase_UhpB-NarQ-NarX-like"/>
    <property type="match status" value="1"/>
</dbReference>
<dbReference type="GO" id="GO:0000155">
    <property type="term" value="F:phosphorelay sensor kinase activity"/>
    <property type="evidence" value="ECO:0007669"/>
    <property type="project" value="InterPro"/>
</dbReference>
<dbReference type="InterPro" id="IPR011712">
    <property type="entry name" value="Sig_transdc_His_kin_sub3_dim/P"/>
</dbReference>
<dbReference type="InterPro" id="IPR003594">
    <property type="entry name" value="HATPase_dom"/>
</dbReference>
<accession>A0A941AIZ4</accession>
<name>A0A941AIZ4_9ACTN</name>
<evidence type="ECO:0000256" key="4">
    <source>
        <dbReference type="ARBA" id="ARBA00022679"/>
    </source>
</evidence>
<feature type="transmembrane region" description="Helical" evidence="9">
    <location>
        <begin position="34"/>
        <end position="52"/>
    </location>
</feature>
<dbReference type="GO" id="GO:0046983">
    <property type="term" value="F:protein dimerization activity"/>
    <property type="evidence" value="ECO:0007669"/>
    <property type="project" value="InterPro"/>
</dbReference>
<organism evidence="11 12">
    <name type="scientific">Microbispora oryzae</name>
    <dbReference type="NCBI Taxonomy" id="2806554"/>
    <lineage>
        <taxon>Bacteria</taxon>
        <taxon>Bacillati</taxon>
        <taxon>Actinomycetota</taxon>
        <taxon>Actinomycetes</taxon>
        <taxon>Streptosporangiales</taxon>
        <taxon>Streptosporangiaceae</taxon>
        <taxon>Microbispora</taxon>
    </lineage>
</organism>
<evidence type="ECO:0000256" key="7">
    <source>
        <dbReference type="ARBA" id="ARBA00022840"/>
    </source>
</evidence>
<dbReference type="SMART" id="SM00387">
    <property type="entry name" value="HATPase_c"/>
    <property type="match status" value="1"/>
</dbReference>
<feature type="transmembrane region" description="Helical" evidence="9">
    <location>
        <begin position="59"/>
        <end position="80"/>
    </location>
</feature>
<feature type="domain" description="Histidine kinase/HSP90-like ATPase" evidence="10">
    <location>
        <begin position="546"/>
        <end position="636"/>
    </location>
</feature>
<dbReference type="Pfam" id="PF07730">
    <property type="entry name" value="HisKA_3"/>
    <property type="match status" value="1"/>
</dbReference>
<dbReference type="PANTHER" id="PTHR24421">
    <property type="entry name" value="NITRATE/NITRITE SENSOR PROTEIN NARX-RELATED"/>
    <property type="match status" value="1"/>
</dbReference>
<evidence type="ECO:0000313" key="12">
    <source>
        <dbReference type="Proteomes" id="UP000674234"/>
    </source>
</evidence>
<dbReference type="EMBL" id="JAFCNB010000009">
    <property type="protein sequence ID" value="MBP2705760.1"/>
    <property type="molecule type" value="Genomic_DNA"/>
</dbReference>
<comment type="catalytic activity">
    <reaction evidence="1">
        <text>ATP + protein L-histidine = ADP + protein N-phospho-L-histidine.</text>
        <dbReference type="EC" id="2.7.13.3"/>
    </reaction>
</comment>
<dbReference type="AlphaFoldDB" id="A0A941AIZ4"/>
<reference evidence="11" key="1">
    <citation type="submission" date="2021-02" db="EMBL/GenBank/DDBJ databases">
        <title>Draft genome sequence of Microbispora sp. RL4-1S isolated from rice leaves in Thailand.</title>
        <authorList>
            <person name="Muangham S."/>
            <person name="Duangmal K."/>
        </authorList>
    </citation>
    <scope>NUCLEOTIDE SEQUENCE</scope>
    <source>
        <strain evidence="11">RL4-1S</strain>
    </source>
</reference>
<keyword evidence="6" id="KW-0418">Kinase</keyword>
<dbReference type="SUPFAM" id="SSF55874">
    <property type="entry name" value="ATPase domain of HSP90 chaperone/DNA topoisomerase II/histidine kinase"/>
    <property type="match status" value="1"/>
</dbReference>
<evidence type="ECO:0000256" key="1">
    <source>
        <dbReference type="ARBA" id="ARBA00000085"/>
    </source>
</evidence>
<dbReference type="Gene3D" id="3.30.565.10">
    <property type="entry name" value="Histidine kinase-like ATPase, C-terminal domain"/>
    <property type="match status" value="1"/>
</dbReference>
<evidence type="ECO:0000259" key="10">
    <source>
        <dbReference type="SMART" id="SM00387"/>
    </source>
</evidence>
<dbReference type="GO" id="GO:0005524">
    <property type="term" value="F:ATP binding"/>
    <property type="evidence" value="ECO:0007669"/>
    <property type="project" value="UniProtKB-KW"/>
</dbReference>
<dbReference type="EC" id="2.7.13.3" evidence="2"/>
<keyword evidence="4" id="KW-0808">Transferase</keyword>